<feature type="compositionally biased region" description="Basic and acidic residues" evidence="1">
    <location>
        <begin position="1"/>
        <end position="44"/>
    </location>
</feature>
<proteinExistence type="predicted"/>
<feature type="region of interest" description="Disordered" evidence="1">
    <location>
        <begin position="1"/>
        <end position="123"/>
    </location>
</feature>
<evidence type="ECO:0000313" key="3">
    <source>
        <dbReference type="Proteomes" id="UP000077701"/>
    </source>
</evidence>
<accession>A0A171C6M4</accession>
<dbReference type="EMBL" id="BDCX01000004">
    <property type="protein sequence ID" value="GAT66194.1"/>
    <property type="molecule type" value="Genomic_DNA"/>
</dbReference>
<dbReference type="RefSeq" id="WP_153054157.1">
    <property type="nucleotide sequence ID" value="NZ_BDCX01000004.1"/>
</dbReference>
<gene>
    <name evidence="2" type="ORF">PS9374_01841</name>
</gene>
<reference evidence="2 3" key="1">
    <citation type="journal article" date="2016" name="Genome Announc.">
        <title>Draft Genome Sequence of Planomonospora sphaerica JCM9374, a Rare Actinomycete.</title>
        <authorList>
            <person name="Dohra H."/>
            <person name="Suzuki T."/>
            <person name="Inoue Y."/>
            <person name="Kodani S."/>
        </authorList>
    </citation>
    <scope>NUCLEOTIDE SEQUENCE [LARGE SCALE GENOMIC DNA]</scope>
    <source>
        <strain evidence="2 3">JCM 9374</strain>
    </source>
</reference>
<dbReference type="STRING" id="161355.PS9374_01841"/>
<reference evidence="3" key="2">
    <citation type="submission" date="2016-04" db="EMBL/GenBank/DDBJ databases">
        <title>Planomonospora sphaerica JCM9374 whole genome shotgun sequence.</title>
        <authorList>
            <person name="Suzuki T."/>
            <person name="Dohra H."/>
            <person name="Kodani S."/>
        </authorList>
    </citation>
    <scope>NUCLEOTIDE SEQUENCE [LARGE SCALE GENOMIC DNA]</scope>
    <source>
        <strain evidence="3">JCM 9374</strain>
    </source>
</reference>
<evidence type="ECO:0000313" key="2">
    <source>
        <dbReference type="EMBL" id="GAT66194.1"/>
    </source>
</evidence>
<comment type="caution">
    <text evidence="2">The sequence shown here is derived from an EMBL/GenBank/DDBJ whole genome shotgun (WGS) entry which is preliminary data.</text>
</comment>
<evidence type="ECO:0000256" key="1">
    <source>
        <dbReference type="SAM" id="MobiDB-lite"/>
    </source>
</evidence>
<organism evidence="2 3">
    <name type="scientific">Planomonospora sphaerica</name>
    <dbReference type="NCBI Taxonomy" id="161355"/>
    <lineage>
        <taxon>Bacteria</taxon>
        <taxon>Bacillati</taxon>
        <taxon>Actinomycetota</taxon>
        <taxon>Actinomycetes</taxon>
        <taxon>Streptosporangiales</taxon>
        <taxon>Streptosporangiaceae</taxon>
        <taxon>Planomonospora</taxon>
    </lineage>
</organism>
<protein>
    <submittedName>
        <fullName evidence="2">Uncharacterized protein</fullName>
    </submittedName>
</protein>
<sequence>MSETPRHVSERAEERAGERVHDRPVEEAAETARRGGSPEREDPPGAKLLADEEAAPEQVPEGSELVGREGDNELEGDPERAVSSQRLWDGSLSVSRLDETMPQGQDEDPAGSPGPSRRDGAAT</sequence>
<name>A0A171C6M4_9ACTN</name>
<keyword evidence="3" id="KW-1185">Reference proteome</keyword>
<dbReference type="OrthoDB" id="3537029at2"/>
<dbReference type="Proteomes" id="UP000077701">
    <property type="component" value="Unassembled WGS sequence"/>
</dbReference>
<dbReference type="AlphaFoldDB" id="A0A171C6M4"/>